<feature type="transmembrane region" description="Helical" evidence="1">
    <location>
        <begin position="47"/>
        <end position="66"/>
    </location>
</feature>
<organism evidence="2 3">
    <name type="scientific">Propioniciclava tarda</name>
    <dbReference type="NCBI Taxonomy" id="433330"/>
    <lineage>
        <taxon>Bacteria</taxon>
        <taxon>Bacillati</taxon>
        <taxon>Actinomycetota</taxon>
        <taxon>Actinomycetes</taxon>
        <taxon>Propionibacteriales</taxon>
        <taxon>Propionibacteriaceae</taxon>
        <taxon>Propioniciclava</taxon>
    </lineage>
</organism>
<evidence type="ECO:0000313" key="3">
    <source>
        <dbReference type="Proteomes" id="UP000291933"/>
    </source>
</evidence>
<evidence type="ECO:0000256" key="1">
    <source>
        <dbReference type="SAM" id="Phobius"/>
    </source>
</evidence>
<keyword evidence="3" id="KW-1185">Reference proteome</keyword>
<evidence type="ECO:0000313" key="2">
    <source>
        <dbReference type="EMBL" id="TBT95479.1"/>
    </source>
</evidence>
<proteinExistence type="predicted"/>
<keyword evidence="1" id="KW-1133">Transmembrane helix</keyword>
<comment type="caution">
    <text evidence="2">The sequence shown here is derived from an EMBL/GenBank/DDBJ whole genome shotgun (WGS) entry which is preliminary data.</text>
</comment>
<dbReference type="RefSeq" id="WP_131171472.1">
    <property type="nucleotide sequence ID" value="NZ_FXTL01000004.1"/>
</dbReference>
<dbReference type="EMBL" id="SDMR01000004">
    <property type="protein sequence ID" value="TBT95479.1"/>
    <property type="molecule type" value="Genomic_DNA"/>
</dbReference>
<dbReference type="Proteomes" id="UP000291933">
    <property type="component" value="Unassembled WGS sequence"/>
</dbReference>
<protein>
    <submittedName>
        <fullName evidence="2">Uncharacterized protein</fullName>
    </submittedName>
</protein>
<dbReference type="AlphaFoldDB" id="A0A4Q9KNU1"/>
<name>A0A4Q9KNU1_PROTD</name>
<sequence>MRLPGTLDATVRYFVVTGLGLLVLAVVPASVLGPAPLWRLPGRSGPTAANLLAVALIIAAWLYLSLIVGRVAVAQPDAVARVLLAVSFVGLVVFVLTASSRLDAVSVGSLAVATAAQVGISWRVARVGVRIAASEPEVPAGLK</sequence>
<gene>
    <name evidence="2" type="ORF">ET996_05125</name>
</gene>
<keyword evidence="1" id="KW-0472">Membrane</keyword>
<feature type="transmembrane region" description="Helical" evidence="1">
    <location>
        <begin position="12"/>
        <end position="35"/>
    </location>
</feature>
<keyword evidence="1" id="KW-0812">Transmembrane</keyword>
<feature type="transmembrane region" description="Helical" evidence="1">
    <location>
        <begin position="78"/>
        <end position="98"/>
    </location>
</feature>
<accession>A0A4Q9KNU1</accession>
<reference evidence="2 3" key="1">
    <citation type="submission" date="2019-01" db="EMBL/GenBank/DDBJ databases">
        <title>Lactibacter flavus gen. nov., sp. nov., a novel bacterium of the family Propionibacteriaceae isolated from raw milk and dairy products.</title>
        <authorList>
            <person name="Huptas C."/>
            <person name="Wenning M."/>
            <person name="Breitenwieser F."/>
            <person name="Doll E."/>
            <person name="Von Neubeck M."/>
            <person name="Busse H.-J."/>
            <person name="Scherer S."/>
        </authorList>
    </citation>
    <scope>NUCLEOTIDE SEQUENCE [LARGE SCALE GENOMIC DNA]</scope>
    <source>
        <strain evidence="2 3">DSM 22130</strain>
    </source>
</reference>